<evidence type="ECO:0000313" key="1">
    <source>
        <dbReference type="EMBL" id="SHJ73022.1"/>
    </source>
</evidence>
<dbReference type="SUPFAM" id="SSF51120">
    <property type="entry name" value="beta-Roll"/>
    <property type="match status" value="1"/>
</dbReference>
<dbReference type="STRING" id="313368.SAMN04488012_1171"/>
<gene>
    <name evidence="1" type="ORF">SAMN04488012_1171</name>
</gene>
<accession>A0A1M6LPL5</accession>
<dbReference type="GO" id="GO:0005509">
    <property type="term" value="F:calcium ion binding"/>
    <property type="evidence" value="ECO:0007669"/>
    <property type="project" value="InterPro"/>
</dbReference>
<keyword evidence="2" id="KW-1185">Reference proteome</keyword>
<organism evidence="1 2">
    <name type="scientific">Palleronia salina</name>
    <dbReference type="NCBI Taxonomy" id="313368"/>
    <lineage>
        <taxon>Bacteria</taxon>
        <taxon>Pseudomonadati</taxon>
        <taxon>Pseudomonadota</taxon>
        <taxon>Alphaproteobacteria</taxon>
        <taxon>Rhodobacterales</taxon>
        <taxon>Roseobacteraceae</taxon>
        <taxon>Palleronia</taxon>
    </lineage>
</organism>
<reference evidence="1 2" key="1">
    <citation type="submission" date="2016-11" db="EMBL/GenBank/DDBJ databases">
        <authorList>
            <person name="Jaros S."/>
            <person name="Januszkiewicz K."/>
            <person name="Wedrychowicz H."/>
        </authorList>
    </citation>
    <scope>NUCLEOTIDE SEQUENCE [LARGE SCALE GENOMIC DNA]</scope>
    <source>
        <strain evidence="1 2">DSM 26892</strain>
    </source>
</reference>
<dbReference type="InterPro" id="IPR018511">
    <property type="entry name" value="Hemolysin-typ_Ca-bd_CS"/>
</dbReference>
<name>A0A1M6LPL5_9RHOB</name>
<dbReference type="InterPro" id="IPR011049">
    <property type="entry name" value="Serralysin-like_metalloprot_C"/>
</dbReference>
<sequence>DLYFEIENLVGSAFDDRLTGSEARNQLNGLGGDDFLFGYGGIDYLKGGLGDDTINGGAGSDYALFDGDRASYTLTRSSGTEVTVSGPDGTDSLTNVEYFRFDDMDVTIWDLAIV</sequence>
<dbReference type="Pfam" id="PF00353">
    <property type="entry name" value="HemolysinCabind"/>
    <property type="match status" value="2"/>
</dbReference>
<dbReference type="AlphaFoldDB" id="A0A1M6LPL5"/>
<dbReference type="InterPro" id="IPR001343">
    <property type="entry name" value="Hemolysn_Ca-bd"/>
</dbReference>
<feature type="non-terminal residue" evidence="1">
    <location>
        <position position="1"/>
    </location>
</feature>
<proteinExistence type="predicted"/>
<dbReference type="PROSITE" id="PS00330">
    <property type="entry name" value="HEMOLYSIN_CALCIUM"/>
    <property type="match status" value="2"/>
</dbReference>
<protein>
    <submittedName>
        <fullName evidence="1">Hemolysin-type calcium-binding repeat-containing protein</fullName>
    </submittedName>
</protein>
<dbReference type="EMBL" id="FQZA01000017">
    <property type="protein sequence ID" value="SHJ73022.1"/>
    <property type="molecule type" value="Genomic_DNA"/>
</dbReference>
<dbReference type="Gene3D" id="2.150.10.10">
    <property type="entry name" value="Serralysin-like metalloprotease, C-terminal"/>
    <property type="match status" value="1"/>
</dbReference>
<dbReference type="Proteomes" id="UP000184040">
    <property type="component" value="Unassembled WGS sequence"/>
</dbReference>
<evidence type="ECO:0000313" key="2">
    <source>
        <dbReference type="Proteomes" id="UP000184040"/>
    </source>
</evidence>
<dbReference type="PRINTS" id="PR00313">
    <property type="entry name" value="CABNDNGRPT"/>
</dbReference>